<sequence>MDALVKSHILEKMAVTSVNMRLWKMMGAYDVGNFQTAAMFALKFLLETTIQRKIKLLQKWNLNAESAIKIVVAVLQMAMIMN</sequence>
<name>A0A914CL34_9BILA</name>
<keyword evidence="1" id="KW-1185">Reference proteome</keyword>
<evidence type="ECO:0000313" key="2">
    <source>
        <dbReference type="WBParaSite" id="ACRNAN_scaffold1203.g18006.t1"/>
    </source>
</evidence>
<dbReference type="WBParaSite" id="ACRNAN_scaffold1203.g18006.t1">
    <property type="protein sequence ID" value="ACRNAN_scaffold1203.g18006.t1"/>
    <property type="gene ID" value="ACRNAN_scaffold1203.g18006"/>
</dbReference>
<proteinExistence type="predicted"/>
<dbReference type="Proteomes" id="UP000887540">
    <property type="component" value="Unplaced"/>
</dbReference>
<organism evidence="1 2">
    <name type="scientific">Acrobeloides nanus</name>
    <dbReference type="NCBI Taxonomy" id="290746"/>
    <lineage>
        <taxon>Eukaryota</taxon>
        <taxon>Metazoa</taxon>
        <taxon>Ecdysozoa</taxon>
        <taxon>Nematoda</taxon>
        <taxon>Chromadorea</taxon>
        <taxon>Rhabditida</taxon>
        <taxon>Tylenchina</taxon>
        <taxon>Cephalobomorpha</taxon>
        <taxon>Cephaloboidea</taxon>
        <taxon>Cephalobidae</taxon>
        <taxon>Acrobeloides</taxon>
    </lineage>
</organism>
<dbReference type="AlphaFoldDB" id="A0A914CL34"/>
<accession>A0A914CL34</accession>
<reference evidence="2" key="1">
    <citation type="submission" date="2022-11" db="UniProtKB">
        <authorList>
            <consortium name="WormBaseParasite"/>
        </authorList>
    </citation>
    <scope>IDENTIFICATION</scope>
</reference>
<protein>
    <submittedName>
        <fullName evidence="2">Uncharacterized protein</fullName>
    </submittedName>
</protein>
<evidence type="ECO:0000313" key="1">
    <source>
        <dbReference type="Proteomes" id="UP000887540"/>
    </source>
</evidence>